<dbReference type="AlphaFoldDB" id="A0A0C2WH67"/>
<keyword evidence="1" id="KW-0472">Membrane</keyword>
<dbReference type="HOGENOM" id="CLU_1927058_0_0_1"/>
<evidence type="ECO:0000256" key="1">
    <source>
        <dbReference type="SAM" id="Phobius"/>
    </source>
</evidence>
<dbReference type="InParanoid" id="A0A0C2WH67"/>
<accession>A0A0C2WH67</accession>
<dbReference type="EMBL" id="KN818457">
    <property type="protein sequence ID" value="KIL55981.1"/>
    <property type="molecule type" value="Genomic_DNA"/>
</dbReference>
<organism evidence="2 3">
    <name type="scientific">Amanita muscaria (strain Koide BX008)</name>
    <dbReference type="NCBI Taxonomy" id="946122"/>
    <lineage>
        <taxon>Eukaryota</taxon>
        <taxon>Fungi</taxon>
        <taxon>Dikarya</taxon>
        <taxon>Basidiomycota</taxon>
        <taxon>Agaricomycotina</taxon>
        <taxon>Agaricomycetes</taxon>
        <taxon>Agaricomycetidae</taxon>
        <taxon>Agaricales</taxon>
        <taxon>Pluteineae</taxon>
        <taxon>Amanitaceae</taxon>
        <taxon>Amanita</taxon>
    </lineage>
</organism>
<dbReference type="Proteomes" id="UP000054549">
    <property type="component" value="Unassembled WGS sequence"/>
</dbReference>
<proteinExistence type="predicted"/>
<evidence type="ECO:0000313" key="3">
    <source>
        <dbReference type="Proteomes" id="UP000054549"/>
    </source>
</evidence>
<name>A0A0C2WH67_AMAMK</name>
<reference evidence="2 3" key="1">
    <citation type="submission" date="2014-04" db="EMBL/GenBank/DDBJ databases">
        <title>Evolutionary Origins and Diversification of the Mycorrhizal Mutualists.</title>
        <authorList>
            <consortium name="DOE Joint Genome Institute"/>
            <consortium name="Mycorrhizal Genomics Consortium"/>
            <person name="Kohler A."/>
            <person name="Kuo A."/>
            <person name="Nagy L.G."/>
            <person name="Floudas D."/>
            <person name="Copeland A."/>
            <person name="Barry K.W."/>
            <person name="Cichocki N."/>
            <person name="Veneault-Fourrey C."/>
            <person name="LaButti K."/>
            <person name="Lindquist E.A."/>
            <person name="Lipzen A."/>
            <person name="Lundell T."/>
            <person name="Morin E."/>
            <person name="Murat C."/>
            <person name="Riley R."/>
            <person name="Ohm R."/>
            <person name="Sun H."/>
            <person name="Tunlid A."/>
            <person name="Henrissat B."/>
            <person name="Grigoriev I.V."/>
            <person name="Hibbett D.S."/>
            <person name="Martin F."/>
        </authorList>
    </citation>
    <scope>NUCLEOTIDE SEQUENCE [LARGE SCALE GENOMIC DNA]</scope>
    <source>
        <strain evidence="2 3">Koide BX008</strain>
    </source>
</reference>
<keyword evidence="3" id="KW-1185">Reference proteome</keyword>
<feature type="transmembrane region" description="Helical" evidence="1">
    <location>
        <begin position="48"/>
        <end position="75"/>
    </location>
</feature>
<protein>
    <submittedName>
        <fullName evidence="2">Uncharacterized protein</fullName>
    </submittedName>
</protein>
<sequence length="131" mass="14779">MSAADSLIKLCVRIIESKKRAICESMRSIGATETEAIPRTSVDIVSGVSAFVILYFFMLGCMDPNLVLVIVDNMFFPCRGERKDRGTKHVNTVHNNGQKVQRREQTLPVTVHQNSGALSQWQKRQSFHMLL</sequence>
<keyword evidence="1" id="KW-1133">Transmembrane helix</keyword>
<evidence type="ECO:0000313" key="2">
    <source>
        <dbReference type="EMBL" id="KIL55981.1"/>
    </source>
</evidence>
<gene>
    <name evidence="2" type="ORF">M378DRAFT_549376</name>
</gene>
<keyword evidence="1" id="KW-0812">Transmembrane</keyword>